<dbReference type="ExpressionAtlas" id="A0A1D6G843">
    <property type="expression patterns" value="baseline and differential"/>
</dbReference>
<dbReference type="InterPro" id="IPR036132">
    <property type="entry name" value="Vac_ATP_synth_c_sf"/>
</dbReference>
<dbReference type="InParanoid" id="A0A1D6G843"/>
<name>A0A1D6G843_MAIZE</name>
<dbReference type="AlphaFoldDB" id="A0A1D6G843"/>
<feature type="region of interest" description="Disordered" evidence="6">
    <location>
        <begin position="167"/>
        <end position="201"/>
    </location>
</feature>
<evidence type="ECO:0000256" key="5">
    <source>
        <dbReference type="RuleBase" id="RU364010"/>
    </source>
</evidence>
<reference evidence="7" key="1">
    <citation type="submission" date="2015-12" db="EMBL/GenBank/DDBJ databases">
        <title>Update maize B73 reference genome by single molecule sequencing technologies.</title>
        <authorList>
            <consortium name="Maize Genome Sequencing Project"/>
            <person name="Ware D."/>
        </authorList>
    </citation>
    <scope>NUCLEOTIDE SEQUENCE</scope>
    <source>
        <tissue evidence="7">Seedling</tissue>
    </source>
</reference>
<comment type="function">
    <text evidence="5">Subunit of the V1 complex of vacuolar(H+)-ATPase (V-ATPase), a multisubunit enzyme composed of a peripheral complex (V1) that hydrolyzes ATP and a membrane integral complex (V0) that translocates protons. V-ATPase is responsible for acidifying and maintaining the pH of intracellular compartments and in some cell types, is targeted to the plasma membrane, where it is responsible for acidifying the extracellular environment. Subunit C is necessary for the assembly of the catalytic sector of the enzyme and is likely to have a specific function in its catalytic activity.</text>
</comment>
<evidence type="ECO:0000256" key="4">
    <source>
        <dbReference type="ARBA" id="ARBA00023065"/>
    </source>
</evidence>
<comment type="subunit">
    <text evidence="5">V-ATPase is a heteromultimeric enzyme composed of a peripheral catalytic V1 complex (components A to H) attached to an integral membrane V0 proton pore complex.</text>
</comment>
<dbReference type="InterPro" id="IPR004907">
    <property type="entry name" value="ATPase_V1-cplx_csu"/>
</dbReference>
<dbReference type="GO" id="GO:0046961">
    <property type="term" value="F:proton-transporting ATPase activity, rotational mechanism"/>
    <property type="evidence" value="ECO:0007669"/>
    <property type="project" value="InterPro"/>
</dbReference>
<dbReference type="SUPFAM" id="SSF118203">
    <property type="entry name" value="Vacuolar ATP synthase subunit C"/>
    <property type="match status" value="1"/>
</dbReference>
<proteinExistence type="inferred from homology"/>
<comment type="similarity">
    <text evidence="1 5">Belongs to the V-ATPase C subunit family.</text>
</comment>
<dbReference type="Pfam" id="PF03223">
    <property type="entry name" value="V-ATPase_C"/>
    <property type="match status" value="1"/>
</dbReference>
<feature type="compositionally biased region" description="Polar residues" evidence="6">
    <location>
        <begin position="31"/>
        <end position="48"/>
    </location>
</feature>
<protein>
    <recommendedName>
        <fullName evidence="5">V-type proton ATPase subunit C</fullName>
    </recommendedName>
</protein>
<keyword evidence="4 5" id="KW-0406">Ion transport</keyword>
<keyword evidence="3 5" id="KW-0375">Hydrogen ion transport</keyword>
<evidence type="ECO:0000313" key="7">
    <source>
        <dbReference type="EMBL" id="AQK99318.1"/>
    </source>
</evidence>
<organism evidence="7">
    <name type="scientific">Zea mays</name>
    <name type="common">Maize</name>
    <dbReference type="NCBI Taxonomy" id="4577"/>
    <lineage>
        <taxon>Eukaryota</taxon>
        <taxon>Viridiplantae</taxon>
        <taxon>Streptophyta</taxon>
        <taxon>Embryophyta</taxon>
        <taxon>Tracheophyta</taxon>
        <taxon>Spermatophyta</taxon>
        <taxon>Magnoliopsida</taxon>
        <taxon>Liliopsida</taxon>
        <taxon>Poales</taxon>
        <taxon>Poaceae</taxon>
        <taxon>PACMAD clade</taxon>
        <taxon>Panicoideae</taxon>
        <taxon>Andropogonodae</taxon>
        <taxon>Andropogoneae</taxon>
        <taxon>Tripsacinae</taxon>
        <taxon>Zea</taxon>
    </lineage>
</organism>
<feature type="region of interest" description="Disordered" evidence="6">
    <location>
        <begin position="28"/>
        <end position="48"/>
    </location>
</feature>
<dbReference type="GO" id="GO:0033180">
    <property type="term" value="C:proton-transporting V-type ATPase, V1 domain"/>
    <property type="evidence" value="ECO:0007669"/>
    <property type="project" value="InterPro"/>
</dbReference>
<dbReference type="EMBL" id="CM000784">
    <property type="protein sequence ID" value="AQK99318.1"/>
    <property type="molecule type" value="Genomic_DNA"/>
</dbReference>
<evidence type="ECO:0000256" key="3">
    <source>
        <dbReference type="ARBA" id="ARBA00022781"/>
    </source>
</evidence>
<evidence type="ECO:0000256" key="6">
    <source>
        <dbReference type="SAM" id="MobiDB-lite"/>
    </source>
</evidence>
<sequence length="201" mass="22066">MGHRWRSSPSPQIMNLCSVSSSIAKPPWVGTWNQPDHTNQTTASSPERSLTAGALGDTLLDDVAARAVTRRRHHSSLWSHLQDSIFHHSFDTPLYRFNVPELRVDTLDSLLALSDDLVKVRRTRFPLFALLLAQALGSGSVSSCVCLYTHSPMLSCRVCRTRFEGRSRTSSTPKVSRAGPSPSTASPPTPSSTMKCKVHSP</sequence>
<gene>
    <name evidence="7" type="ORF">ZEAMMB73_Zm00001d012311</name>
</gene>
<evidence type="ECO:0000256" key="1">
    <source>
        <dbReference type="ARBA" id="ARBA00006138"/>
    </source>
</evidence>
<evidence type="ECO:0000256" key="2">
    <source>
        <dbReference type="ARBA" id="ARBA00022448"/>
    </source>
</evidence>
<accession>A0A1D6G843</accession>
<dbReference type="STRING" id="4577.A0A1D6G843"/>
<keyword evidence="2 5" id="KW-0813">Transport</keyword>